<evidence type="ECO:0000256" key="18">
    <source>
        <dbReference type="PIRSR" id="PIRSR038885-2"/>
    </source>
</evidence>
<evidence type="ECO:0000256" key="6">
    <source>
        <dbReference type="ARBA" id="ARBA00022660"/>
    </source>
</evidence>
<feature type="transmembrane region" description="Helical" evidence="19">
    <location>
        <begin position="110"/>
        <end position="133"/>
    </location>
</feature>
<feature type="transmembrane region" description="Helical" evidence="19">
    <location>
        <begin position="183"/>
        <end position="202"/>
    </location>
</feature>
<dbReference type="GO" id="GO:0046872">
    <property type="term" value="F:metal ion binding"/>
    <property type="evidence" value="ECO:0007669"/>
    <property type="project" value="UniProtKB-UniRule"/>
</dbReference>
<dbReference type="CDD" id="cd00290">
    <property type="entry name" value="cytochrome_b_C"/>
    <property type="match status" value="1"/>
</dbReference>
<keyword evidence="5 18" id="KW-0349">Heme</keyword>
<evidence type="ECO:0000259" key="20">
    <source>
        <dbReference type="PROSITE" id="PS51002"/>
    </source>
</evidence>
<dbReference type="FunFam" id="1.20.810.10:FF:000002">
    <property type="entry name" value="Cytochrome b"/>
    <property type="match status" value="1"/>
</dbReference>
<evidence type="ECO:0000256" key="14">
    <source>
        <dbReference type="ARBA" id="ARBA00023128"/>
    </source>
</evidence>
<feature type="transmembrane region" description="Helical" evidence="19">
    <location>
        <begin position="347"/>
        <end position="372"/>
    </location>
</feature>
<dbReference type="Gene3D" id="1.20.810.10">
    <property type="entry name" value="Cytochrome Bc1 Complex, Chain C"/>
    <property type="match status" value="1"/>
</dbReference>
<dbReference type="PANTHER" id="PTHR19271">
    <property type="entry name" value="CYTOCHROME B"/>
    <property type="match status" value="1"/>
</dbReference>
<keyword evidence="15 19" id="KW-0472">Membrane</keyword>
<dbReference type="AlphaFoldDB" id="A0A0U2E326"/>
<feature type="transmembrane region" description="Helical" evidence="19">
    <location>
        <begin position="229"/>
        <end position="250"/>
    </location>
</feature>
<proteinExistence type="inferred from homology"/>
<evidence type="ECO:0000256" key="4">
    <source>
        <dbReference type="ARBA" id="ARBA00022448"/>
    </source>
</evidence>
<keyword evidence="14 19" id="KW-0496">Mitochondrion</keyword>
<dbReference type="InterPro" id="IPR036150">
    <property type="entry name" value="Cyt_b/b6_C_sf"/>
</dbReference>
<feature type="binding site" description="axial binding residue" evidence="18">
    <location>
        <position position="97"/>
    </location>
    <ligand>
        <name>heme b</name>
        <dbReference type="ChEBI" id="CHEBI:60344"/>
        <label>b566</label>
    </ligand>
    <ligandPart>
        <name>Fe</name>
        <dbReference type="ChEBI" id="CHEBI:18248"/>
    </ligandPart>
</feature>
<evidence type="ECO:0000256" key="7">
    <source>
        <dbReference type="ARBA" id="ARBA00022692"/>
    </source>
</evidence>
<dbReference type="CDD" id="cd00284">
    <property type="entry name" value="Cytochrome_b_N"/>
    <property type="match status" value="1"/>
</dbReference>
<comment type="function">
    <text evidence="1 19">Component of the ubiquinol-cytochrome c reductase complex (complex III or cytochrome b-c1 complex) that is part of the mitochondrial respiratory chain. The b-c1 complex mediates electron transfer from ubiquinol to cytochrome c. Contributes to the generation of a proton gradient across the mitochondrial membrane that is then used for ATP synthesis.</text>
</comment>
<dbReference type="PANTHER" id="PTHR19271:SF16">
    <property type="entry name" value="CYTOCHROME B"/>
    <property type="match status" value="1"/>
</dbReference>
<dbReference type="PROSITE" id="PS51002">
    <property type="entry name" value="CYTB_NTER"/>
    <property type="match status" value="1"/>
</dbReference>
<keyword evidence="8 18" id="KW-0479">Metal-binding</keyword>
<keyword evidence="7 19" id="KW-0812">Transmembrane</keyword>
<feature type="transmembrane region" description="Helical" evidence="19">
    <location>
        <begin position="288"/>
        <end position="308"/>
    </location>
</feature>
<dbReference type="InterPro" id="IPR030689">
    <property type="entry name" value="Cytochrome_b"/>
</dbReference>
<evidence type="ECO:0000256" key="13">
    <source>
        <dbReference type="ARBA" id="ARBA00023075"/>
    </source>
</evidence>
<keyword evidence="6 19" id="KW-0679">Respiratory chain</keyword>
<dbReference type="InterPro" id="IPR005798">
    <property type="entry name" value="Cyt_b/b6_C"/>
</dbReference>
<feature type="transmembrane region" description="Helical" evidence="19">
    <location>
        <begin position="36"/>
        <end position="57"/>
    </location>
</feature>
<keyword evidence="11 19" id="KW-1133">Transmembrane helix</keyword>
<evidence type="ECO:0000256" key="5">
    <source>
        <dbReference type="ARBA" id="ARBA00022617"/>
    </source>
</evidence>
<feature type="binding site" description="axial binding residue" evidence="18">
    <location>
        <position position="83"/>
    </location>
    <ligand>
        <name>heme b</name>
        <dbReference type="ChEBI" id="CHEBI:60344"/>
        <label>b562</label>
    </ligand>
    <ligandPart>
        <name>Fe</name>
        <dbReference type="ChEBI" id="CHEBI:18248"/>
    </ligandPart>
</feature>
<accession>A0A0U2E326</accession>
<evidence type="ECO:0000256" key="10">
    <source>
        <dbReference type="ARBA" id="ARBA00022982"/>
    </source>
</evidence>
<evidence type="ECO:0000256" key="16">
    <source>
        <dbReference type="ARBA" id="ARBA00061233"/>
    </source>
</evidence>
<keyword evidence="9" id="KW-0999">Mitochondrion inner membrane</keyword>
<evidence type="ECO:0000256" key="19">
    <source>
        <dbReference type="RuleBase" id="RU362117"/>
    </source>
</evidence>
<dbReference type="GO" id="GO:0045275">
    <property type="term" value="C:respiratory chain complex III"/>
    <property type="evidence" value="ECO:0007669"/>
    <property type="project" value="InterPro"/>
</dbReference>
<dbReference type="InterPro" id="IPR048260">
    <property type="entry name" value="Cytochrome_b_C_euk/bac"/>
</dbReference>
<comment type="cofactor">
    <cofactor evidence="18">
        <name>heme</name>
        <dbReference type="ChEBI" id="CHEBI:30413"/>
    </cofactor>
    <text evidence="18">Binds 2 heme groups non-covalently.</text>
</comment>
<dbReference type="InterPro" id="IPR048259">
    <property type="entry name" value="Cytochrome_b_N_euk/bac"/>
</dbReference>
<evidence type="ECO:0000256" key="2">
    <source>
        <dbReference type="ARBA" id="ARBA00004448"/>
    </source>
</evidence>
<evidence type="ECO:0000256" key="1">
    <source>
        <dbReference type="ARBA" id="ARBA00002566"/>
    </source>
</evidence>
<dbReference type="InterPro" id="IPR016174">
    <property type="entry name" value="Di-haem_cyt_TM"/>
</dbReference>
<evidence type="ECO:0000313" key="22">
    <source>
        <dbReference type="EMBL" id="AKQ50982.1"/>
    </source>
</evidence>
<dbReference type="GO" id="GO:0016491">
    <property type="term" value="F:oxidoreductase activity"/>
    <property type="evidence" value="ECO:0007669"/>
    <property type="project" value="UniProtKB-UniRule"/>
</dbReference>
<keyword evidence="10 19" id="KW-0249">Electron transport</keyword>
<dbReference type="InterPro" id="IPR005797">
    <property type="entry name" value="Cyt_b/b6_N"/>
</dbReference>
<feature type="domain" description="Cytochrome b/b6 C-terminal region profile" evidence="21">
    <location>
        <begin position="210"/>
        <end position="380"/>
    </location>
</feature>
<gene>
    <name evidence="22" type="primary">CYTB</name>
</gene>
<dbReference type="InterPro" id="IPR027387">
    <property type="entry name" value="Cytb/b6-like_sf"/>
</dbReference>
<evidence type="ECO:0000256" key="15">
    <source>
        <dbReference type="ARBA" id="ARBA00023136"/>
    </source>
</evidence>
<evidence type="ECO:0000256" key="9">
    <source>
        <dbReference type="ARBA" id="ARBA00022792"/>
    </source>
</evidence>
<comment type="similarity">
    <text evidence="16 19">Belongs to the cytochrome b family.</text>
</comment>
<protein>
    <recommendedName>
        <fullName evidence="3 19">Cytochrome b</fullName>
    </recommendedName>
</protein>
<feature type="transmembrane region" description="Helical" evidence="19">
    <location>
        <begin position="140"/>
        <end position="163"/>
    </location>
</feature>
<evidence type="ECO:0000256" key="3">
    <source>
        <dbReference type="ARBA" id="ARBA00013531"/>
    </source>
</evidence>
<organism evidence="22">
    <name type="scientific">Isosicyonis striata</name>
    <dbReference type="NCBI Taxonomy" id="478986"/>
    <lineage>
        <taxon>Eukaryota</taxon>
        <taxon>Metazoa</taxon>
        <taxon>Cnidaria</taxon>
        <taxon>Anthozoa</taxon>
        <taxon>Hexacorallia</taxon>
        <taxon>Actiniaria</taxon>
        <taxon>Actiniidae</taxon>
        <taxon>Isosicyonis</taxon>
    </lineage>
</organism>
<evidence type="ECO:0000256" key="17">
    <source>
        <dbReference type="PIRSR" id="PIRSR038885-1"/>
    </source>
</evidence>
<dbReference type="Pfam" id="PF00032">
    <property type="entry name" value="Cytochrom_B_C"/>
    <property type="match status" value="1"/>
</dbReference>
<feature type="binding site" description="axial binding residue" evidence="18">
    <location>
        <position position="196"/>
    </location>
    <ligand>
        <name>heme b</name>
        <dbReference type="ChEBI" id="CHEBI:60344"/>
        <label>b566</label>
    </ligand>
    <ligandPart>
        <name>Fe</name>
        <dbReference type="ChEBI" id="CHEBI:18248"/>
    </ligandPart>
</feature>
<comment type="cofactor">
    <cofactor evidence="19">
        <name>heme b</name>
        <dbReference type="ChEBI" id="CHEBI:60344"/>
    </cofactor>
    <text evidence="19">Binds 2 heme groups non-covalently.</text>
</comment>
<dbReference type="GO" id="GO:0006122">
    <property type="term" value="P:mitochondrial electron transport, ubiquinol to cytochrome c"/>
    <property type="evidence" value="ECO:0007669"/>
    <property type="project" value="TreeGrafter"/>
</dbReference>
<evidence type="ECO:0000256" key="8">
    <source>
        <dbReference type="ARBA" id="ARBA00022723"/>
    </source>
</evidence>
<feature type="binding site" description="axial binding residue" evidence="18">
    <location>
        <position position="182"/>
    </location>
    <ligand>
        <name>heme b</name>
        <dbReference type="ChEBI" id="CHEBI:60344"/>
        <label>b562</label>
    </ligand>
    <ligandPart>
        <name>Fe</name>
        <dbReference type="ChEBI" id="CHEBI:18248"/>
    </ligandPart>
</feature>
<keyword evidence="4 19" id="KW-0813">Transport</keyword>
<dbReference type="Pfam" id="PF00033">
    <property type="entry name" value="Cytochrome_B"/>
    <property type="match status" value="1"/>
</dbReference>
<dbReference type="GO" id="GO:0008121">
    <property type="term" value="F:quinol-cytochrome-c reductase activity"/>
    <property type="evidence" value="ECO:0007669"/>
    <property type="project" value="InterPro"/>
</dbReference>
<feature type="transmembrane region" description="Helical" evidence="19">
    <location>
        <begin position="320"/>
        <end position="340"/>
    </location>
</feature>
<evidence type="ECO:0000256" key="11">
    <source>
        <dbReference type="ARBA" id="ARBA00022989"/>
    </source>
</evidence>
<reference evidence="22" key="1">
    <citation type="journal article" date="2015" name="Mitochondrial DNA">
        <title>Multiplexed pyrosequencing of nine sea anemone (Cnidaria: Anthozoa: Hexacorallia: Actiniaria) mitochondrial genomes.</title>
        <authorList>
            <person name="Foox J."/>
            <person name="Brugler M."/>
            <person name="Siddall M.E."/>
            <person name="Rodriguez E."/>
        </authorList>
    </citation>
    <scope>NUCLEOTIDE SEQUENCE</scope>
</reference>
<keyword evidence="13" id="KW-0830">Ubiquinone</keyword>
<keyword evidence="12 18" id="KW-0408">Iron</keyword>
<evidence type="ECO:0000259" key="21">
    <source>
        <dbReference type="PROSITE" id="PS51003"/>
    </source>
</evidence>
<feature type="transmembrane region" description="Helical" evidence="19">
    <location>
        <begin position="78"/>
        <end position="98"/>
    </location>
</feature>
<dbReference type="PROSITE" id="PS51003">
    <property type="entry name" value="CYTB_CTER"/>
    <property type="match status" value="1"/>
</dbReference>
<feature type="domain" description="Cytochrome b/b6 N-terminal region profile" evidence="20">
    <location>
        <begin position="1"/>
        <end position="209"/>
    </location>
</feature>
<evidence type="ECO:0000256" key="12">
    <source>
        <dbReference type="ARBA" id="ARBA00023004"/>
    </source>
</evidence>
<feature type="binding site" evidence="17">
    <location>
        <position position="201"/>
    </location>
    <ligand>
        <name>a ubiquinone</name>
        <dbReference type="ChEBI" id="CHEBI:16389"/>
    </ligand>
</feature>
<name>A0A0U2E326_9CNID</name>
<dbReference type="GO" id="GO:0005743">
    <property type="term" value="C:mitochondrial inner membrane"/>
    <property type="evidence" value="ECO:0007669"/>
    <property type="project" value="UniProtKB-SubCell"/>
</dbReference>
<dbReference type="SUPFAM" id="SSF81342">
    <property type="entry name" value="Transmembrane di-heme cytochromes"/>
    <property type="match status" value="1"/>
</dbReference>
<geneLocation type="mitochondrion" evidence="22"/>
<dbReference type="PIRSF" id="PIRSF038885">
    <property type="entry name" value="COB"/>
    <property type="match status" value="1"/>
</dbReference>
<feature type="transmembrane region" description="Helical" evidence="19">
    <location>
        <begin position="384"/>
        <end position="404"/>
    </location>
</feature>
<dbReference type="SUPFAM" id="SSF81648">
    <property type="entry name" value="a domain/subunit of cytochrome bc1 complex (Ubiquinol-cytochrome c reductase)"/>
    <property type="match status" value="1"/>
</dbReference>
<dbReference type="EMBL" id="KR051006">
    <property type="protein sequence ID" value="AKQ50982.1"/>
    <property type="molecule type" value="Genomic_DNA"/>
</dbReference>
<comment type="subcellular location">
    <subcellularLocation>
        <location evidence="2">Mitochondrion inner membrane</location>
        <topology evidence="2">Multi-pass membrane protein</topology>
    </subcellularLocation>
</comment>
<sequence length="443" mass="50366">MVQLRKQNPILSIVNGLIIDLPAPANLSYMWNFGSLLGVCLVIQIATGIFLAMHYCADVNLAFASVDHIMRDVNYGFLLRYFHANGASMVFICVYLHMGRGVYYGSYSKIEVWNVGVVLLILAMATAFIGYVLPWGQMSFWGATVITNLLSAIPYVGTDIVQWVWGGFSVSNATLNRFYSLHYLFPFLLVALGIVHLICLHVDGSNNPIGVRSDLDKVPFHVYYTSKDWYGIVVFAVFFCALVFLAPYLLGDPENFIQANPLVTPVHIQPEWYFLFAYAILRSIPNKLGGVVAMFASLLVLFLLPWLHSSRFRGLTFRPLGRMAFWFLIADFLLLTWIGSQPVEEPFILVGQLASVFYFSYFFILAPLLGYIENRLLFPRGSVSYSDFTINNFLFGLLLMGYVYKRWLVSIILRAGPHKRGPIHSLLRVSLWKRWILSKFLTF</sequence>